<evidence type="ECO:0000313" key="2">
    <source>
        <dbReference type="EMBL" id="KAJ8927882.1"/>
    </source>
</evidence>
<proteinExistence type="predicted"/>
<dbReference type="InterPro" id="IPR029044">
    <property type="entry name" value="Nucleotide-diphossugar_trans"/>
</dbReference>
<feature type="domain" description="Glycosyltransferase 2-like" evidence="1">
    <location>
        <begin position="9"/>
        <end position="138"/>
    </location>
</feature>
<comment type="caution">
    <text evidence="2">The sequence shown here is derived from an EMBL/GenBank/DDBJ whole genome shotgun (WGS) entry which is preliminary data.</text>
</comment>
<accession>A0AAV8WNY5</accession>
<name>A0AAV8WNY5_9CUCU</name>
<dbReference type="EMBL" id="JANEYF010005509">
    <property type="protein sequence ID" value="KAJ8927882.1"/>
    <property type="molecule type" value="Genomic_DNA"/>
</dbReference>
<sequence>MTDRTPLISIIIPIYNGVRWINRCFRSILNQTAINILDLEVCICNDASTDETIILLEEWQETFNNMDIPLKIFKNRSDTPGGVGYSKNRAVSISTGNFLCFQDIDDVMLPNRIIKQYEKTSNETEYTLIFERKKVGGFFESKRGTPEDLVFFNKHLDLGGKICRVDECLLIYTFHSNQATLSIHEDTIWNLRLERLEKVVLNNWSKFTIWNAGKQGRKLYNSLSQENKSKVEALCDVDKNKIGHKYTPFDPVERKSGPEIDIIHFKDAIPPFVICMKIL</sequence>
<dbReference type="PANTHER" id="PTHR22916">
    <property type="entry name" value="GLYCOSYLTRANSFERASE"/>
    <property type="match status" value="1"/>
</dbReference>
<protein>
    <recommendedName>
        <fullName evidence="1">Glycosyltransferase 2-like domain-containing protein</fullName>
    </recommendedName>
</protein>
<dbReference type="SUPFAM" id="SSF53448">
    <property type="entry name" value="Nucleotide-diphospho-sugar transferases"/>
    <property type="match status" value="1"/>
</dbReference>
<evidence type="ECO:0000259" key="1">
    <source>
        <dbReference type="Pfam" id="PF00535"/>
    </source>
</evidence>
<dbReference type="InterPro" id="IPR001173">
    <property type="entry name" value="Glyco_trans_2-like"/>
</dbReference>
<dbReference type="Pfam" id="PF00535">
    <property type="entry name" value="Glycos_transf_2"/>
    <property type="match status" value="1"/>
</dbReference>
<evidence type="ECO:0000313" key="3">
    <source>
        <dbReference type="Proteomes" id="UP001162156"/>
    </source>
</evidence>
<organism evidence="2 3">
    <name type="scientific">Rhamnusium bicolor</name>
    <dbReference type="NCBI Taxonomy" id="1586634"/>
    <lineage>
        <taxon>Eukaryota</taxon>
        <taxon>Metazoa</taxon>
        <taxon>Ecdysozoa</taxon>
        <taxon>Arthropoda</taxon>
        <taxon>Hexapoda</taxon>
        <taxon>Insecta</taxon>
        <taxon>Pterygota</taxon>
        <taxon>Neoptera</taxon>
        <taxon>Endopterygota</taxon>
        <taxon>Coleoptera</taxon>
        <taxon>Polyphaga</taxon>
        <taxon>Cucujiformia</taxon>
        <taxon>Chrysomeloidea</taxon>
        <taxon>Cerambycidae</taxon>
        <taxon>Lepturinae</taxon>
        <taxon>Rhagiini</taxon>
        <taxon>Rhamnusium</taxon>
    </lineage>
</organism>
<dbReference type="PANTHER" id="PTHR22916:SF3">
    <property type="entry name" value="UDP-GLCNAC:BETAGAL BETA-1,3-N-ACETYLGLUCOSAMINYLTRANSFERASE-LIKE PROTEIN 1"/>
    <property type="match status" value="1"/>
</dbReference>
<gene>
    <name evidence="2" type="ORF">NQ314_019626</name>
</gene>
<dbReference type="Proteomes" id="UP001162156">
    <property type="component" value="Unassembled WGS sequence"/>
</dbReference>
<dbReference type="Gene3D" id="3.90.550.10">
    <property type="entry name" value="Spore Coat Polysaccharide Biosynthesis Protein SpsA, Chain A"/>
    <property type="match status" value="1"/>
</dbReference>
<keyword evidence="3" id="KW-1185">Reference proteome</keyword>
<reference evidence="2" key="1">
    <citation type="journal article" date="2023" name="Insect Mol. Biol.">
        <title>Genome sequencing provides insights into the evolution of gene families encoding plant cell wall-degrading enzymes in longhorned beetles.</title>
        <authorList>
            <person name="Shin N.R."/>
            <person name="Okamura Y."/>
            <person name="Kirsch R."/>
            <person name="Pauchet Y."/>
        </authorList>
    </citation>
    <scope>NUCLEOTIDE SEQUENCE</scope>
    <source>
        <strain evidence="2">RBIC_L_NR</strain>
    </source>
</reference>
<dbReference type="GO" id="GO:0016758">
    <property type="term" value="F:hexosyltransferase activity"/>
    <property type="evidence" value="ECO:0007669"/>
    <property type="project" value="UniProtKB-ARBA"/>
</dbReference>
<dbReference type="AlphaFoldDB" id="A0AAV8WNY5"/>